<evidence type="ECO:0000313" key="3">
    <source>
        <dbReference type="Proteomes" id="UP000193689"/>
    </source>
</evidence>
<dbReference type="Proteomes" id="UP000193689">
    <property type="component" value="Unassembled WGS sequence"/>
</dbReference>
<organism evidence="2 3">
    <name type="scientific">Pseudomassariella vexata</name>
    <dbReference type="NCBI Taxonomy" id="1141098"/>
    <lineage>
        <taxon>Eukaryota</taxon>
        <taxon>Fungi</taxon>
        <taxon>Dikarya</taxon>
        <taxon>Ascomycota</taxon>
        <taxon>Pezizomycotina</taxon>
        <taxon>Sordariomycetes</taxon>
        <taxon>Xylariomycetidae</taxon>
        <taxon>Amphisphaeriales</taxon>
        <taxon>Pseudomassariaceae</taxon>
        <taxon>Pseudomassariella</taxon>
    </lineage>
</organism>
<evidence type="ECO:0000313" key="2">
    <source>
        <dbReference type="EMBL" id="ORY67131.1"/>
    </source>
</evidence>
<accession>A0A1Y2E6F4</accession>
<feature type="region of interest" description="Disordered" evidence="1">
    <location>
        <begin position="171"/>
        <end position="196"/>
    </location>
</feature>
<dbReference type="InParanoid" id="A0A1Y2E6F4"/>
<dbReference type="EMBL" id="MCFJ01000004">
    <property type="protein sequence ID" value="ORY67131.1"/>
    <property type="molecule type" value="Genomic_DNA"/>
</dbReference>
<name>A0A1Y2E6F4_9PEZI</name>
<sequence length="316" mass="34865">MACRPGGTSLFPCARPPSSAGKHTSGNKSNKVDRAKTKDRIRKAKIRNGSPRERFPRLQKWSWELGISKFPKTNPGSSYPSVVKEPDRPTSSFTEQTTSTPAASTLSNVNQNTSPQESIGHPESSPRSKSISTWPLRKKDVVIGNLNALLLKPIESGSIEPDTRGDTQIVSGRDKDAGCAPGSTQLITNRGPMPRKKYSPEEMTIKLKAVHIQKNSTVETRKESSLFVQLWEVQLLPALKAELRGIKGCYSINVLKGEKPGQRIIDIMTSAELAEEMKAALECQKDRYLPDNMKNRTVLEFTRGEIQFSSISDTAS</sequence>
<dbReference type="GeneID" id="63779754"/>
<protein>
    <submittedName>
        <fullName evidence="2">Uncharacterized protein</fullName>
    </submittedName>
</protein>
<reference evidence="2 3" key="1">
    <citation type="submission" date="2016-07" db="EMBL/GenBank/DDBJ databases">
        <title>Pervasive Adenine N6-methylation of Active Genes in Fungi.</title>
        <authorList>
            <consortium name="DOE Joint Genome Institute"/>
            <person name="Mondo S.J."/>
            <person name="Dannebaum R.O."/>
            <person name="Kuo R.C."/>
            <person name="Labutti K."/>
            <person name="Haridas S."/>
            <person name="Kuo A."/>
            <person name="Salamov A."/>
            <person name="Ahrendt S.R."/>
            <person name="Lipzen A."/>
            <person name="Sullivan W."/>
            <person name="Andreopoulos W.B."/>
            <person name="Clum A."/>
            <person name="Lindquist E."/>
            <person name="Daum C."/>
            <person name="Ramamoorthy G.K."/>
            <person name="Gryganskyi A."/>
            <person name="Culley D."/>
            <person name="Magnuson J.K."/>
            <person name="James T.Y."/>
            <person name="O'Malley M.A."/>
            <person name="Stajich J.E."/>
            <person name="Spatafora J.W."/>
            <person name="Visel A."/>
            <person name="Grigoriev I.V."/>
        </authorList>
    </citation>
    <scope>NUCLEOTIDE SEQUENCE [LARGE SCALE GENOMIC DNA]</scope>
    <source>
        <strain evidence="2 3">CBS 129021</strain>
    </source>
</reference>
<proteinExistence type="predicted"/>
<feature type="region of interest" description="Disordered" evidence="1">
    <location>
        <begin position="1"/>
        <end position="132"/>
    </location>
</feature>
<gene>
    <name evidence="2" type="ORF">BCR38DRAFT_482770</name>
</gene>
<dbReference type="RefSeq" id="XP_040717755.1">
    <property type="nucleotide sequence ID" value="XM_040863542.1"/>
</dbReference>
<dbReference type="AlphaFoldDB" id="A0A1Y2E6F4"/>
<keyword evidence="3" id="KW-1185">Reference proteome</keyword>
<feature type="compositionally biased region" description="Polar residues" evidence="1">
    <location>
        <begin position="89"/>
        <end position="117"/>
    </location>
</feature>
<comment type="caution">
    <text evidence="2">The sequence shown here is derived from an EMBL/GenBank/DDBJ whole genome shotgun (WGS) entry which is preliminary data.</text>
</comment>
<evidence type="ECO:0000256" key="1">
    <source>
        <dbReference type="SAM" id="MobiDB-lite"/>
    </source>
</evidence>